<comment type="caution">
    <text evidence="1">The sequence shown here is derived from an EMBL/GenBank/DDBJ whole genome shotgun (WGS) entry which is preliminary data.</text>
</comment>
<dbReference type="AlphaFoldDB" id="A0A0F9DYX8"/>
<proteinExistence type="predicted"/>
<evidence type="ECO:0000313" key="1">
    <source>
        <dbReference type="EMBL" id="KKL17033.1"/>
    </source>
</evidence>
<reference evidence="1" key="1">
    <citation type="journal article" date="2015" name="Nature">
        <title>Complex archaea that bridge the gap between prokaryotes and eukaryotes.</title>
        <authorList>
            <person name="Spang A."/>
            <person name="Saw J.H."/>
            <person name="Jorgensen S.L."/>
            <person name="Zaremba-Niedzwiedzka K."/>
            <person name="Martijn J."/>
            <person name="Lind A.E."/>
            <person name="van Eijk R."/>
            <person name="Schleper C."/>
            <person name="Guy L."/>
            <person name="Ettema T.J."/>
        </authorList>
    </citation>
    <scope>NUCLEOTIDE SEQUENCE</scope>
</reference>
<protein>
    <submittedName>
        <fullName evidence="1">Uncharacterized protein</fullName>
    </submittedName>
</protein>
<sequence length="79" mass="9165">MEIGNTKENTEGAINSSENNDLIKVRAIISCPSCDYMKKFRNQFRRSQIELMIISLKCFDWMCCHLCGELLDLNLEFVV</sequence>
<dbReference type="EMBL" id="LAZR01039427">
    <property type="protein sequence ID" value="KKL17033.1"/>
    <property type="molecule type" value="Genomic_DNA"/>
</dbReference>
<accession>A0A0F9DYX8</accession>
<name>A0A0F9DYX8_9ZZZZ</name>
<gene>
    <name evidence="1" type="ORF">LCGC14_2489570</name>
</gene>
<organism evidence="1">
    <name type="scientific">marine sediment metagenome</name>
    <dbReference type="NCBI Taxonomy" id="412755"/>
    <lineage>
        <taxon>unclassified sequences</taxon>
        <taxon>metagenomes</taxon>
        <taxon>ecological metagenomes</taxon>
    </lineage>
</organism>